<dbReference type="Proteomes" id="UP000626210">
    <property type="component" value="Unassembled WGS sequence"/>
</dbReference>
<reference evidence="3" key="1">
    <citation type="journal article" date="2019" name="Int. J. Syst. Evol. Microbiol.">
        <title>The Global Catalogue of Microorganisms (GCM) 10K type strain sequencing project: providing services to taxonomists for standard genome sequencing and annotation.</title>
        <authorList>
            <consortium name="The Broad Institute Genomics Platform"/>
            <consortium name="The Broad Institute Genome Sequencing Center for Infectious Disease"/>
            <person name="Wu L."/>
            <person name="Ma J."/>
        </authorList>
    </citation>
    <scope>NUCLEOTIDE SEQUENCE [LARGE SCALE GENOMIC DNA]</scope>
    <source>
        <strain evidence="3">KCTC 23314</strain>
    </source>
</reference>
<proteinExistence type="predicted"/>
<evidence type="ECO:0000313" key="3">
    <source>
        <dbReference type="Proteomes" id="UP000626210"/>
    </source>
</evidence>
<evidence type="ECO:0000313" key="2">
    <source>
        <dbReference type="EMBL" id="GHC72669.1"/>
    </source>
</evidence>
<protein>
    <submittedName>
        <fullName evidence="2">Uncharacterized protein</fullName>
    </submittedName>
</protein>
<gene>
    <name evidence="2" type="ORF">GCM10007320_08700</name>
</gene>
<sequence>MTTLHRHIAIGEQLSFDGGRIVVTMQNRTGRSASLRVDMHDDVRVDKPEAPKPPPQSHRGVAFAKA</sequence>
<dbReference type="RefSeq" id="WP_189685737.1">
    <property type="nucleotide sequence ID" value="NZ_BMYK01000002.1"/>
</dbReference>
<dbReference type="EMBL" id="BMYK01000002">
    <property type="protein sequence ID" value="GHC72669.1"/>
    <property type="molecule type" value="Genomic_DNA"/>
</dbReference>
<accession>A0ABQ3FWD5</accession>
<organism evidence="2 3">
    <name type="scientific">Pseudorhodoferax aquiterrae</name>
    <dbReference type="NCBI Taxonomy" id="747304"/>
    <lineage>
        <taxon>Bacteria</taxon>
        <taxon>Pseudomonadati</taxon>
        <taxon>Pseudomonadota</taxon>
        <taxon>Betaproteobacteria</taxon>
        <taxon>Burkholderiales</taxon>
        <taxon>Comamonadaceae</taxon>
    </lineage>
</organism>
<comment type="caution">
    <text evidence="2">The sequence shown here is derived from an EMBL/GenBank/DDBJ whole genome shotgun (WGS) entry which is preliminary data.</text>
</comment>
<name>A0ABQ3FWD5_9BURK</name>
<feature type="region of interest" description="Disordered" evidence="1">
    <location>
        <begin position="32"/>
        <end position="66"/>
    </location>
</feature>
<keyword evidence="3" id="KW-1185">Reference proteome</keyword>
<evidence type="ECO:0000256" key="1">
    <source>
        <dbReference type="SAM" id="MobiDB-lite"/>
    </source>
</evidence>
<feature type="compositionally biased region" description="Basic and acidic residues" evidence="1">
    <location>
        <begin position="37"/>
        <end position="50"/>
    </location>
</feature>